<dbReference type="InterPro" id="IPR051493">
    <property type="entry name" value="CHD"/>
</dbReference>
<dbReference type="Proteomes" id="UP001476798">
    <property type="component" value="Unassembled WGS sequence"/>
</dbReference>
<sequence>MDVQHRRMHSLVVYFPMSLFSWGRWSDILAHGRFKRPLKEADVETICRALLAYCLLHYRGDENIKSFIWDLITPSEDGTTRTLTNHSGKVLLRVRMLYYLRQEVIGDQAERILEGADSSVLDIWIPQPFHAEVPADWWDTEADKSLLIGVFKHGYEKYNSMRADPALCFLERVGMPDAKAIAAEQRGSDMMADGVEG</sequence>
<evidence type="ECO:0000313" key="1">
    <source>
        <dbReference type="EMBL" id="MEQ2160662.1"/>
    </source>
</evidence>
<dbReference type="PANTHER" id="PTHR46850:SF1">
    <property type="entry name" value="CHROMODOMAIN-HELICASE-DNA-BINDING PROTEIN 9"/>
    <property type="match status" value="1"/>
</dbReference>
<gene>
    <name evidence="1" type="primary">CHD7</name>
    <name evidence="1" type="ORF">GOODEAATRI_001786</name>
</gene>
<accession>A0ABV0MRG3</accession>
<protein>
    <submittedName>
        <fullName evidence="1">Choline dehydrogenase 7</fullName>
    </submittedName>
</protein>
<dbReference type="EMBL" id="JAHRIO010010054">
    <property type="protein sequence ID" value="MEQ2160662.1"/>
    <property type="molecule type" value="Genomic_DNA"/>
</dbReference>
<proteinExistence type="predicted"/>
<name>A0ABV0MRG3_9TELE</name>
<organism evidence="1 2">
    <name type="scientific">Goodea atripinnis</name>
    <dbReference type="NCBI Taxonomy" id="208336"/>
    <lineage>
        <taxon>Eukaryota</taxon>
        <taxon>Metazoa</taxon>
        <taxon>Chordata</taxon>
        <taxon>Craniata</taxon>
        <taxon>Vertebrata</taxon>
        <taxon>Euteleostomi</taxon>
        <taxon>Actinopterygii</taxon>
        <taxon>Neopterygii</taxon>
        <taxon>Teleostei</taxon>
        <taxon>Neoteleostei</taxon>
        <taxon>Acanthomorphata</taxon>
        <taxon>Ovalentaria</taxon>
        <taxon>Atherinomorphae</taxon>
        <taxon>Cyprinodontiformes</taxon>
        <taxon>Goodeidae</taxon>
        <taxon>Goodea</taxon>
    </lineage>
</organism>
<dbReference type="PANTHER" id="PTHR46850">
    <property type="entry name" value="CHROMODOMAIN-HELICASE-DNA-BINDING PROTEIN 9"/>
    <property type="match status" value="1"/>
</dbReference>
<reference evidence="1 2" key="1">
    <citation type="submission" date="2021-06" db="EMBL/GenBank/DDBJ databases">
        <authorList>
            <person name="Palmer J.M."/>
        </authorList>
    </citation>
    <scope>NUCLEOTIDE SEQUENCE [LARGE SCALE GENOMIC DNA]</scope>
    <source>
        <strain evidence="1 2">GA_2019</strain>
        <tissue evidence="1">Muscle</tissue>
    </source>
</reference>
<dbReference type="Gene3D" id="1.10.10.60">
    <property type="entry name" value="Homeodomain-like"/>
    <property type="match status" value="1"/>
</dbReference>
<keyword evidence="2" id="KW-1185">Reference proteome</keyword>
<evidence type="ECO:0000313" key="2">
    <source>
        <dbReference type="Proteomes" id="UP001476798"/>
    </source>
</evidence>
<comment type="caution">
    <text evidence="1">The sequence shown here is derived from an EMBL/GenBank/DDBJ whole genome shotgun (WGS) entry which is preliminary data.</text>
</comment>